<reference evidence="5 6" key="1">
    <citation type="submission" date="2021-04" db="EMBL/GenBank/DDBJ databases">
        <authorList>
            <person name="Bliznina A."/>
        </authorList>
    </citation>
    <scope>NUCLEOTIDE SEQUENCE [LARGE SCALE GENOMIC DNA]</scope>
</reference>
<evidence type="ECO:0000313" key="6">
    <source>
        <dbReference type="Proteomes" id="UP001158576"/>
    </source>
</evidence>
<dbReference type="SUPFAM" id="SSF52540">
    <property type="entry name" value="P-loop containing nucleoside triphosphate hydrolases"/>
    <property type="match status" value="1"/>
</dbReference>
<name>A0ABN7SJZ0_OIKDI</name>
<feature type="domain" description="Sulfotransferase" evidence="4">
    <location>
        <begin position="52"/>
        <end position="291"/>
    </location>
</feature>
<dbReference type="Pfam" id="PF00685">
    <property type="entry name" value="Sulfotransfer_1"/>
    <property type="match status" value="1"/>
</dbReference>
<dbReference type="EC" id="2.8.2.-" evidence="3"/>
<keyword evidence="2 3" id="KW-0808">Transferase</keyword>
<evidence type="ECO:0000256" key="3">
    <source>
        <dbReference type="RuleBase" id="RU361155"/>
    </source>
</evidence>
<evidence type="ECO:0000256" key="1">
    <source>
        <dbReference type="ARBA" id="ARBA00005771"/>
    </source>
</evidence>
<evidence type="ECO:0000259" key="4">
    <source>
        <dbReference type="Pfam" id="PF00685"/>
    </source>
</evidence>
<dbReference type="Proteomes" id="UP001158576">
    <property type="component" value="Chromosome 1"/>
</dbReference>
<sequence>MRLDFEARKKFYEKELASGEIFESNGDLFLSATATREGMEKLKNTEFPENSVTVLGFPKSGCHLMMSILDAIGVTRLEALLPNDKVFFFPMEFTPNVAALDEQIAAIRRNPDLVHTTHCHVHPGNFPLGHKGKIIFVERNTPAIAVSAFHFFKKLPFLEAYIKQNQIDEDINKFARFMFDGKNYIGHPEDYNQQWKRFAKQHPQLKIEFFKFEDVMADKEKEIARLLDFLEIKNSDVSEIAEKSGIQKARETRKTAADRKGMKFDEDVIFRSGTTNGWKEEFSKETIAYYESLQNQN</sequence>
<gene>
    <name evidence="5" type="ORF">OKIOD_LOCUS9082</name>
</gene>
<organism evidence="5 6">
    <name type="scientific">Oikopleura dioica</name>
    <name type="common">Tunicate</name>
    <dbReference type="NCBI Taxonomy" id="34765"/>
    <lineage>
        <taxon>Eukaryota</taxon>
        <taxon>Metazoa</taxon>
        <taxon>Chordata</taxon>
        <taxon>Tunicata</taxon>
        <taxon>Appendicularia</taxon>
        <taxon>Copelata</taxon>
        <taxon>Oikopleuridae</taxon>
        <taxon>Oikopleura</taxon>
    </lineage>
</organism>
<dbReference type="PANTHER" id="PTHR11783">
    <property type="entry name" value="SULFOTRANSFERASE SULT"/>
    <property type="match status" value="1"/>
</dbReference>
<dbReference type="EMBL" id="OU015566">
    <property type="protein sequence ID" value="CAG5102471.1"/>
    <property type="molecule type" value="Genomic_DNA"/>
</dbReference>
<dbReference type="InterPro" id="IPR027417">
    <property type="entry name" value="P-loop_NTPase"/>
</dbReference>
<protein>
    <recommendedName>
        <fullName evidence="3">Sulfotransferase</fullName>
        <ecNumber evidence="3">2.8.2.-</ecNumber>
    </recommendedName>
</protein>
<proteinExistence type="inferred from homology"/>
<evidence type="ECO:0000256" key="2">
    <source>
        <dbReference type="ARBA" id="ARBA00022679"/>
    </source>
</evidence>
<dbReference type="Gene3D" id="3.40.50.300">
    <property type="entry name" value="P-loop containing nucleotide triphosphate hydrolases"/>
    <property type="match status" value="1"/>
</dbReference>
<comment type="similarity">
    <text evidence="1 3">Belongs to the sulfotransferase 1 family.</text>
</comment>
<keyword evidence="6" id="KW-1185">Reference proteome</keyword>
<accession>A0ABN7SJZ0</accession>
<evidence type="ECO:0000313" key="5">
    <source>
        <dbReference type="EMBL" id="CAG5102471.1"/>
    </source>
</evidence>
<dbReference type="InterPro" id="IPR000863">
    <property type="entry name" value="Sulfotransferase_dom"/>
</dbReference>